<evidence type="ECO:0000313" key="2">
    <source>
        <dbReference type="Proteomes" id="UP000697995"/>
    </source>
</evidence>
<dbReference type="EMBL" id="NRSG01000035">
    <property type="protein sequence ID" value="MBK1658009.1"/>
    <property type="molecule type" value="Genomic_DNA"/>
</dbReference>
<gene>
    <name evidence="1" type="ORF">CKO45_07170</name>
</gene>
<name>A0ABS1CWC2_9PROT</name>
<dbReference type="Proteomes" id="UP000697995">
    <property type="component" value="Unassembled WGS sequence"/>
</dbReference>
<comment type="caution">
    <text evidence="1">The sequence shown here is derived from an EMBL/GenBank/DDBJ whole genome shotgun (WGS) entry which is preliminary data.</text>
</comment>
<organism evidence="1 2">
    <name type="scientific">Paracraurococcus ruber</name>
    <dbReference type="NCBI Taxonomy" id="77675"/>
    <lineage>
        <taxon>Bacteria</taxon>
        <taxon>Pseudomonadati</taxon>
        <taxon>Pseudomonadota</taxon>
        <taxon>Alphaproteobacteria</taxon>
        <taxon>Acetobacterales</taxon>
        <taxon>Roseomonadaceae</taxon>
        <taxon>Paracraurococcus</taxon>
    </lineage>
</organism>
<proteinExistence type="predicted"/>
<sequence>MPRSHFMSHVIPFRPQAAAYTAPDVQALSARLLQVETAETADEELLDLLLEAEIAALGALAKARAVSVGDVVLKLATVVRRLGEERDGPLLEGEIGLLRSTLCDLQRLSKEPASAVSA</sequence>
<protein>
    <submittedName>
        <fullName evidence="1">Uncharacterized protein</fullName>
    </submittedName>
</protein>
<reference evidence="1 2" key="1">
    <citation type="journal article" date="2020" name="Microorganisms">
        <title>Osmotic Adaptation and Compatible Solute Biosynthesis of Phototrophic Bacteria as Revealed from Genome Analyses.</title>
        <authorList>
            <person name="Imhoff J.F."/>
            <person name="Rahn T."/>
            <person name="Kunzel S."/>
            <person name="Keller A."/>
            <person name="Neulinger S.C."/>
        </authorList>
    </citation>
    <scope>NUCLEOTIDE SEQUENCE [LARGE SCALE GENOMIC DNA]</scope>
    <source>
        <strain evidence="1 2">DSM 15382</strain>
    </source>
</reference>
<keyword evidence="2" id="KW-1185">Reference proteome</keyword>
<accession>A0ABS1CWC2</accession>
<evidence type="ECO:0000313" key="1">
    <source>
        <dbReference type="EMBL" id="MBK1658009.1"/>
    </source>
</evidence>